<dbReference type="OrthoDB" id="3197351at2"/>
<evidence type="ECO:0000313" key="2">
    <source>
        <dbReference type="EMBL" id="MSS43210.1"/>
    </source>
</evidence>
<comment type="caution">
    <text evidence="2">The sequence shown here is derived from an EMBL/GenBank/DDBJ whole genome shotgun (WGS) entry which is preliminary data.</text>
</comment>
<organism evidence="2 3">
    <name type="scientific">Anaerosalibacter bizertensis</name>
    <dbReference type="NCBI Taxonomy" id="932217"/>
    <lineage>
        <taxon>Bacteria</taxon>
        <taxon>Bacillati</taxon>
        <taxon>Bacillota</taxon>
        <taxon>Tissierellia</taxon>
        <taxon>Tissierellales</taxon>
        <taxon>Sporanaerobacteraceae</taxon>
        <taxon>Anaerosalibacter</taxon>
    </lineage>
</organism>
<sequence>MEDEKLVAIIGDIINSKKIENRFEVQEQLKIILKEVNCKYKEHIISNWTITLGDEFQVLMKSNLKIFEILDFISYKMSPNEIRYGIGLGSIKTNINYDKSIGADGPAYWNAREAIETVYNNNYYGTSKIFFLSKGNDDKIINNLLAYTDWMKESWTDSQRKILHTLLDNNNYNEKFQQKTLAKQLKISESAMSRRIKSSGIKLYLSSRNNLAKKIKKMGGS</sequence>
<keyword evidence="2" id="KW-0238">DNA-binding</keyword>
<reference evidence="2 3" key="1">
    <citation type="submission" date="2019-08" db="EMBL/GenBank/DDBJ databases">
        <title>In-depth cultivation of the pig gut microbiome towards novel bacterial diversity and tailored functional studies.</title>
        <authorList>
            <person name="Wylensek D."/>
            <person name="Hitch T.C.A."/>
            <person name="Clavel T."/>
        </authorList>
    </citation>
    <scope>NUCLEOTIDE SEQUENCE [LARGE SCALE GENOMIC DNA]</scope>
    <source>
        <strain evidence="2 3">Med78-601-WT-4W-RMD-3</strain>
    </source>
</reference>
<dbReference type="InterPro" id="IPR000281">
    <property type="entry name" value="HTH_RpiR"/>
</dbReference>
<dbReference type="GO" id="GO:0003700">
    <property type="term" value="F:DNA-binding transcription factor activity"/>
    <property type="evidence" value="ECO:0007669"/>
    <property type="project" value="InterPro"/>
</dbReference>
<name>A0A844FGX0_9FIRM</name>
<protein>
    <submittedName>
        <fullName evidence="2">DNA-binding protein</fullName>
    </submittedName>
</protein>
<dbReference type="EMBL" id="VULR01000006">
    <property type="protein sequence ID" value="MSS43210.1"/>
    <property type="molecule type" value="Genomic_DNA"/>
</dbReference>
<dbReference type="Pfam" id="PF16264">
    <property type="entry name" value="SatD"/>
    <property type="match status" value="1"/>
</dbReference>
<dbReference type="PROSITE" id="PS51071">
    <property type="entry name" value="HTH_RPIR"/>
    <property type="match status" value="1"/>
</dbReference>
<dbReference type="Proteomes" id="UP000462760">
    <property type="component" value="Unassembled WGS sequence"/>
</dbReference>
<dbReference type="GO" id="GO:0003677">
    <property type="term" value="F:DNA binding"/>
    <property type="evidence" value="ECO:0007669"/>
    <property type="project" value="UniProtKB-KW"/>
</dbReference>
<evidence type="ECO:0000259" key="1">
    <source>
        <dbReference type="PROSITE" id="PS51071"/>
    </source>
</evidence>
<dbReference type="Gene3D" id="1.10.10.10">
    <property type="entry name" value="Winged helix-like DNA-binding domain superfamily/Winged helix DNA-binding domain"/>
    <property type="match status" value="1"/>
</dbReference>
<dbReference type="RefSeq" id="WP_154483892.1">
    <property type="nucleotide sequence ID" value="NZ_JBCLQA010000009.1"/>
</dbReference>
<proteinExistence type="predicted"/>
<feature type="domain" description="HTH rpiR-type" evidence="1">
    <location>
        <begin position="142"/>
        <end position="218"/>
    </location>
</feature>
<evidence type="ECO:0000313" key="3">
    <source>
        <dbReference type="Proteomes" id="UP000462760"/>
    </source>
</evidence>
<dbReference type="InterPro" id="IPR036388">
    <property type="entry name" value="WH-like_DNA-bd_sf"/>
</dbReference>
<dbReference type="AlphaFoldDB" id="A0A844FGX0"/>
<dbReference type="InterPro" id="IPR032580">
    <property type="entry name" value="SatD"/>
</dbReference>
<accession>A0A844FGX0</accession>
<gene>
    <name evidence="2" type="ORF">FYJ27_05620</name>
</gene>